<keyword evidence="2" id="KW-1133">Transmembrane helix</keyword>
<proteinExistence type="predicted"/>
<evidence type="ECO:0000313" key="3">
    <source>
        <dbReference type="EMBL" id="NNG52663.1"/>
    </source>
</evidence>
<feature type="transmembrane region" description="Helical" evidence="2">
    <location>
        <begin position="33"/>
        <end position="53"/>
    </location>
</feature>
<dbReference type="Proteomes" id="UP000531581">
    <property type="component" value="Unassembled WGS sequence"/>
</dbReference>
<feature type="region of interest" description="Disordered" evidence="1">
    <location>
        <begin position="1044"/>
        <end position="1073"/>
    </location>
</feature>
<dbReference type="Proteomes" id="UP000557656">
    <property type="component" value="Unassembled WGS sequence"/>
</dbReference>
<evidence type="ECO:0000256" key="2">
    <source>
        <dbReference type="SAM" id="Phobius"/>
    </source>
</evidence>
<evidence type="ECO:0000313" key="6">
    <source>
        <dbReference type="Proteomes" id="UP000557656"/>
    </source>
</evidence>
<accession>A0A7Y7QVG7</accession>
<name>A0A7Y7QVG7_9SPHN</name>
<sequence>MTLGKDGRRTIGVEGANEEAETRKSPVRRFRRLQRILIAVALILLVALVALWIDRKSLAGGAIDRELARRGVPARYTISDLGFGRQRLTNVVIGDPRQPDLVADWLETRTRIGLSGPVVTGVRAGKVRLHGRLIEGQISLGTLDKLMGPSSGKPFALPALDVDVRDGGIRLETPHGVVGLSLTGRGVLSDGFSGRLGAVAPRLAIGNCVMTGLAAPLRVRVVRERPSLSGPLRLTGLRCGAVTARDLAARVDVTLQPALDQWRGQAVLEGGALRHPVAATAALGGRLDFTGNAAATSGQLDLTARGVTTQQGRADRVGIAGRYLVGQAMRFDGHVRMGGAQVAPAMLARLGGWGRAVAGTPVGPVADAVLRAVERSGRGFAADLKLALDREAGARAQGLSIRVPSLMLASNSGGRVALGGGDGLIYDSRGIRIDTALAMGGGGLPAIRATLKQAGPREPMRGTATMARYAAGGAALALDRVVFSAAGNGTTAVTTRLSLSGPISGGRIDGLALPIAARWDGGRRLVVNPTCQPLAIDRLALSGLRLARVAVRACPLDGALVRLDGTRIGGGVQLGATSLTGMIGSSPLRLSAGTTRFALADRGFALTEVKSLIGRPESPTRIDAATLTGRVTPQGIAGQFTGGAGQVGQVPLLLGDAAGDWRLAGGVLSLTGALQVRDARADSPRFLPMAARDVTLTLAGSNIDAKGTLFEPTKSVKVADVTITHALDKGAGEADLSVPGITFTKEFQPELLTPVTKGVIEDVRGPISGTGRIVWDASGVRSTGQFGTEGIDLAAALGPVSGIAGTIHFTDLLALESAPGQVATVKTINPGIQVTNGVIRYQTLSGARVKVESGRWPFAGGQLTLDPTLLDFSQPVERRMTFHVEGAAADQFLLQFDFQNLNATGVFDGTLPMIFDERGGRIEGGRLVVRPGGGSIAYLGELSQKDLGIWGNLAFGALRSLNYRSLRIDMNGPLAGEMVTDVRFAGISQGKGAKSNFLIRRLQKLPFIFNVRIKAPFRGLLDSAQSFYDPRRLIQRNLPALLDEQNKRAAPPANTPAKPATTPIQPAASETVP</sequence>
<keyword evidence="6" id="KW-1185">Reference proteome</keyword>
<dbReference type="AlphaFoldDB" id="A0A7Y7QVG7"/>
<keyword evidence="2" id="KW-0472">Membrane</keyword>
<dbReference type="Pfam" id="PF11739">
    <property type="entry name" value="YdbH-like"/>
    <property type="match status" value="1"/>
</dbReference>
<dbReference type="EMBL" id="JABYQV010000006">
    <property type="protein sequence ID" value="NVP31406.1"/>
    <property type="molecule type" value="Genomic_DNA"/>
</dbReference>
<dbReference type="GeneID" id="78486272"/>
<gene>
    <name evidence="3" type="ORF">HKX05_04800</name>
    <name evidence="4" type="ORF">HLV41_10160</name>
</gene>
<keyword evidence="2" id="KW-0812">Transmembrane</keyword>
<reference evidence="5 6" key="1">
    <citation type="submission" date="2020-05" db="EMBL/GenBank/DDBJ databases">
        <title>Draft Genome Sequences of Sphingomonas sp. Isolated from the International Space Station.</title>
        <authorList>
            <person name="Bijlani S."/>
            <person name="Singh N.K."/>
            <person name="Mason C.E."/>
            <person name="Wang C.C."/>
            <person name="Venkateswaran K."/>
        </authorList>
    </citation>
    <scope>NUCLEOTIDE SEQUENCE [LARGE SCALE GENOMIC DNA]</scope>
    <source>
        <strain evidence="3 6">IIF7SW-B5</strain>
        <strain evidence="4">ISS-IIF7SWP</strain>
    </source>
</reference>
<evidence type="ECO:0000313" key="4">
    <source>
        <dbReference type="EMBL" id="NVP31406.1"/>
    </source>
</evidence>
<protein>
    <submittedName>
        <fullName evidence="4">YdbH domain-containing protein</fullName>
    </submittedName>
</protein>
<evidence type="ECO:0000313" key="5">
    <source>
        <dbReference type="Proteomes" id="UP000531581"/>
    </source>
</evidence>
<evidence type="ECO:0000256" key="1">
    <source>
        <dbReference type="SAM" id="MobiDB-lite"/>
    </source>
</evidence>
<organism evidence="4 5">
    <name type="scientific">Sphingomonas sanguinis</name>
    <dbReference type="NCBI Taxonomy" id="33051"/>
    <lineage>
        <taxon>Bacteria</taxon>
        <taxon>Pseudomonadati</taxon>
        <taxon>Pseudomonadota</taxon>
        <taxon>Alphaproteobacteria</taxon>
        <taxon>Sphingomonadales</taxon>
        <taxon>Sphingomonadaceae</taxon>
        <taxon>Sphingomonas</taxon>
    </lineage>
</organism>
<dbReference type="EMBL" id="JABEOV010000006">
    <property type="protein sequence ID" value="NNG52663.1"/>
    <property type="molecule type" value="Genomic_DNA"/>
</dbReference>
<comment type="caution">
    <text evidence="4">The sequence shown here is derived from an EMBL/GenBank/DDBJ whole genome shotgun (WGS) entry which is preliminary data.</text>
</comment>
<dbReference type="InterPro" id="IPR021730">
    <property type="entry name" value="YdbH"/>
</dbReference>
<feature type="compositionally biased region" description="Low complexity" evidence="1">
    <location>
        <begin position="1049"/>
        <end position="1063"/>
    </location>
</feature>
<dbReference type="RefSeq" id="WP_082795004.1">
    <property type="nucleotide sequence ID" value="NZ_JABEOV010000006.1"/>
</dbReference>